<name>A0A0E1VU04_BURPE</name>
<organism evidence="2">
    <name type="scientific">Burkholderia pseudomallei 1710a</name>
    <dbReference type="NCBI Taxonomy" id="320371"/>
    <lineage>
        <taxon>Bacteria</taxon>
        <taxon>Pseudomonadati</taxon>
        <taxon>Pseudomonadota</taxon>
        <taxon>Betaproteobacteria</taxon>
        <taxon>Burkholderiales</taxon>
        <taxon>Burkholderiaceae</taxon>
        <taxon>Burkholderia</taxon>
        <taxon>pseudomallei group</taxon>
    </lineage>
</organism>
<proteinExistence type="predicted"/>
<protein>
    <submittedName>
        <fullName evidence="2">Uncharacterized protein</fullName>
    </submittedName>
</protein>
<evidence type="ECO:0000313" key="2">
    <source>
        <dbReference type="EMBL" id="EET04343.1"/>
    </source>
</evidence>
<dbReference type="EMBL" id="CM000833">
    <property type="protein sequence ID" value="EET04343.1"/>
    <property type="molecule type" value="Genomic_DNA"/>
</dbReference>
<dbReference type="HOGENOM" id="CLU_3059396_0_0_4"/>
<sequence length="53" mass="6023">MRFEHGRNAAARIKAKRVGFTGSNRDRIEKKTEATDPRGTDPRGRKRARGERG</sequence>
<feature type="region of interest" description="Disordered" evidence="1">
    <location>
        <begin position="1"/>
        <end position="53"/>
    </location>
</feature>
<feature type="compositionally biased region" description="Basic and acidic residues" evidence="1">
    <location>
        <begin position="24"/>
        <end position="43"/>
    </location>
</feature>
<dbReference type="Proteomes" id="UP000001812">
    <property type="component" value="Chromosome II"/>
</dbReference>
<dbReference type="AlphaFoldDB" id="A0A0E1VU04"/>
<feature type="compositionally biased region" description="Basic residues" evidence="1">
    <location>
        <begin position="44"/>
        <end position="53"/>
    </location>
</feature>
<accession>A0A0E1VU04</accession>
<evidence type="ECO:0000256" key="1">
    <source>
        <dbReference type="SAM" id="MobiDB-lite"/>
    </source>
</evidence>
<reference evidence="2" key="1">
    <citation type="submission" date="2009-05" db="EMBL/GenBank/DDBJ databases">
        <authorList>
            <person name="Harkins D.M."/>
            <person name="DeShazer D."/>
            <person name="Woods D.E."/>
            <person name="Brinkac L.M."/>
            <person name="Brown K.A."/>
            <person name="Hung G.C."/>
            <person name="Tuanyok A."/>
            <person name="Zhang B."/>
            <person name="Nierman W.C."/>
        </authorList>
    </citation>
    <scope>NUCLEOTIDE SEQUENCE [LARGE SCALE GENOMIC DNA]</scope>
    <source>
        <strain evidence="2">1710a</strain>
    </source>
</reference>
<gene>
    <name evidence="2" type="ORF">BURPS1710A_A2278</name>
</gene>